<reference evidence="1 2" key="1">
    <citation type="submission" date="2023-07" db="EMBL/GenBank/DDBJ databases">
        <title>Paenibacillus sp. JX-17 nov. isolated from soil.</title>
        <authorList>
            <person name="Wan Y."/>
            <person name="Liu B."/>
        </authorList>
    </citation>
    <scope>NUCLEOTIDE SEQUENCE [LARGE SCALE GENOMIC DNA]</scope>
    <source>
        <strain evidence="1 2">JX-17</strain>
    </source>
</reference>
<dbReference type="RefSeq" id="WP_305024195.1">
    <property type="nucleotide sequence ID" value="NZ_JAUQTB010000005.1"/>
</dbReference>
<accession>A0ABT9CCK0</accession>
<dbReference type="Proteomes" id="UP001240171">
    <property type="component" value="Unassembled WGS sequence"/>
</dbReference>
<proteinExistence type="predicted"/>
<keyword evidence="2" id="KW-1185">Reference proteome</keyword>
<organism evidence="1 2">
    <name type="scientific">Paenibacillus lacisoli</name>
    <dbReference type="NCBI Taxonomy" id="3064525"/>
    <lineage>
        <taxon>Bacteria</taxon>
        <taxon>Bacillati</taxon>
        <taxon>Bacillota</taxon>
        <taxon>Bacilli</taxon>
        <taxon>Bacillales</taxon>
        <taxon>Paenibacillaceae</taxon>
        <taxon>Paenibacillus</taxon>
    </lineage>
</organism>
<comment type="caution">
    <text evidence="1">The sequence shown here is derived from an EMBL/GenBank/DDBJ whole genome shotgun (WGS) entry which is preliminary data.</text>
</comment>
<sequence>MQSKVNELLAHISNSHQQMARLLDAERQVAVRMSQIIHHLPDEEPDLNGVPGLIESSGQIHKSIVGYLNGLADLQEAMAETLGQVMKEIGDLDEE</sequence>
<dbReference type="EMBL" id="JAUQTB010000005">
    <property type="protein sequence ID" value="MDO7906994.1"/>
    <property type="molecule type" value="Genomic_DNA"/>
</dbReference>
<evidence type="ECO:0000313" key="1">
    <source>
        <dbReference type="EMBL" id="MDO7906994.1"/>
    </source>
</evidence>
<evidence type="ECO:0000313" key="2">
    <source>
        <dbReference type="Proteomes" id="UP001240171"/>
    </source>
</evidence>
<gene>
    <name evidence="1" type="ORF">Q5741_11260</name>
</gene>
<name>A0ABT9CCK0_9BACL</name>
<protein>
    <submittedName>
        <fullName evidence="1">Nucleoside-diphosphate sugar epimerase</fullName>
    </submittedName>
</protein>